<dbReference type="EMBL" id="CP044108">
    <property type="protein sequence ID" value="QEU11310.1"/>
    <property type="molecule type" value="Genomic_DNA"/>
</dbReference>
<feature type="transmembrane region" description="Helical" evidence="7">
    <location>
        <begin position="97"/>
        <end position="118"/>
    </location>
</feature>
<keyword evidence="5 7" id="KW-1133">Transmembrane helix</keyword>
<name>A0ABX6A3R6_9MICO</name>
<dbReference type="Pfam" id="PF00528">
    <property type="entry name" value="BPD_transp_1"/>
    <property type="match status" value="1"/>
</dbReference>
<feature type="transmembrane region" description="Helical" evidence="7">
    <location>
        <begin position="205"/>
        <end position="230"/>
    </location>
</feature>
<keyword evidence="2 7" id="KW-0813">Transport</keyword>
<evidence type="ECO:0000256" key="6">
    <source>
        <dbReference type="ARBA" id="ARBA00023136"/>
    </source>
</evidence>
<feature type="domain" description="ABC transmembrane type-1" evidence="8">
    <location>
        <begin position="93"/>
        <end position="284"/>
    </location>
</feature>
<sequence length="298" mass="32474">MRDSVSKDTLSDVKVQQRERGTLWERVRPGSLLMLVATCVGALLVLSPFLLVVLNAFKSPADYSTRGPLALPANFDLGPLQSYLDIIDFPKALTNSIVISVVVAVVGVLISVLAAYAIGIGRIKMRTGVLAVLLLGTMIPQEALIYPLFYIAQATGTLNTIWSVIIIFIVLQGAFGTYLLAGVLGTFPRELLEAARVDGASRWRILWTVVVPVIRPTLAVLMVFFFIWTWNEFYIPVVLLNSQDAQTIPIALATLRGQYTVDMTVVNAGSFLSLLPTIVFFLIFQKTLSNGVTAGAVK</sequence>
<comment type="subcellular location">
    <subcellularLocation>
        <location evidence="1 7">Cell membrane</location>
        <topology evidence="1 7">Multi-pass membrane protein</topology>
    </subcellularLocation>
</comment>
<dbReference type="SUPFAM" id="SSF161098">
    <property type="entry name" value="MetI-like"/>
    <property type="match status" value="1"/>
</dbReference>
<accession>A0ABX6A3R6</accession>
<organism evidence="9 10">
    <name type="scientific">Dermabacter vaginalis</name>
    <dbReference type="NCBI Taxonomy" id="1630135"/>
    <lineage>
        <taxon>Bacteria</taxon>
        <taxon>Bacillati</taxon>
        <taxon>Actinomycetota</taxon>
        <taxon>Actinomycetes</taxon>
        <taxon>Micrococcales</taxon>
        <taxon>Dermabacteraceae</taxon>
        <taxon>Dermabacter</taxon>
    </lineage>
</organism>
<evidence type="ECO:0000256" key="7">
    <source>
        <dbReference type="RuleBase" id="RU363032"/>
    </source>
</evidence>
<feature type="transmembrane region" description="Helical" evidence="7">
    <location>
        <begin position="32"/>
        <end position="57"/>
    </location>
</feature>
<keyword evidence="3" id="KW-1003">Cell membrane</keyword>
<proteinExistence type="inferred from homology"/>
<dbReference type="CDD" id="cd06261">
    <property type="entry name" value="TM_PBP2"/>
    <property type="match status" value="1"/>
</dbReference>
<evidence type="ECO:0000259" key="8">
    <source>
        <dbReference type="PROSITE" id="PS50928"/>
    </source>
</evidence>
<dbReference type="PANTHER" id="PTHR43744">
    <property type="entry name" value="ABC TRANSPORTER PERMEASE PROTEIN MG189-RELATED-RELATED"/>
    <property type="match status" value="1"/>
</dbReference>
<evidence type="ECO:0000256" key="2">
    <source>
        <dbReference type="ARBA" id="ARBA00022448"/>
    </source>
</evidence>
<keyword evidence="10" id="KW-1185">Reference proteome</keyword>
<dbReference type="PANTHER" id="PTHR43744:SF12">
    <property type="entry name" value="ABC TRANSPORTER PERMEASE PROTEIN MG189-RELATED"/>
    <property type="match status" value="1"/>
</dbReference>
<dbReference type="InterPro" id="IPR035906">
    <property type="entry name" value="MetI-like_sf"/>
</dbReference>
<dbReference type="Proteomes" id="UP000323865">
    <property type="component" value="Chromosome"/>
</dbReference>
<evidence type="ECO:0000256" key="1">
    <source>
        <dbReference type="ARBA" id="ARBA00004651"/>
    </source>
</evidence>
<evidence type="ECO:0000313" key="10">
    <source>
        <dbReference type="Proteomes" id="UP000323865"/>
    </source>
</evidence>
<evidence type="ECO:0000313" key="9">
    <source>
        <dbReference type="EMBL" id="QEU11310.1"/>
    </source>
</evidence>
<comment type="similarity">
    <text evidence="7">Belongs to the binding-protein-dependent transport system permease family.</text>
</comment>
<dbReference type="RefSeq" id="WP_150332810.1">
    <property type="nucleotide sequence ID" value="NZ_CP044108.1"/>
</dbReference>
<evidence type="ECO:0000256" key="5">
    <source>
        <dbReference type="ARBA" id="ARBA00022989"/>
    </source>
</evidence>
<dbReference type="InterPro" id="IPR000515">
    <property type="entry name" value="MetI-like"/>
</dbReference>
<feature type="transmembrane region" description="Helical" evidence="7">
    <location>
        <begin position="265"/>
        <end position="284"/>
    </location>
</feature>
<dbReference type="PROSITE" id="PS50928">
    <property type="entry name" value="ABC_TM1"/>
    <property type="match status" value="1"/>
</dbReference>
<keyword evidence="4 7" id="KW-0812">Transmembrane</keyword>
<keyword evidence="6 7" id="KW-0472">Membrane</keyword>
<dbReference type="Gene3D" id="1.10.3720.10">
    <property type="entry name" value="MetI-like"/>
    <property type="match status" value="1"/>
</dbReference>
<reference evidence="9 10" key="1">
    <citation type="submission" date="2019-09" db="EMBL/GenBank/DDBJ databases">
        <title>FDA dAtabase for Regulatory Grade micrObial Sequences (FDA-ARGOS): Supporting development and validation of Infectious Disease Dx tests.</title>
        <authorList>
            <person name="Sciortino C."/>
            <person name="Tallon L."/>
            <person name="Sadzewicz L."/>
            <person name="Vavikolanu K."/>
            <person name="Mehta A."/>
            <person name="Aluvathingal J."/>
            <person name="Nadendla S."/>
            <person name="Nandy P."/>
            <person name="Geyer C."/>
            <person name="Yan Y."/>
            <person name="Sichtig H."/>
        </authorList>
    </citation>
    <scope>NUCLEOTIDE SEQUENCE [LARGE SCALE GENOMIC DNA]</scope>
    <source>
        <strain evidence="9 10">FDAARGOS_640</strain>
    </source>
</reference>
<protein>
    <submittedName>
        <fullName evidence="9">Carbohydrate ABC transporter permease</fullName>
    </submittedName>
</protein>
<feature type="transmembrane region" description="Helical" evidence="7">
    <location>
        <begin position="130"/>
        <end position="149"/>
    </location>
</feature>
<evidence type="ECO:0000256" key="3">
    <source>
        <dbReference type="ARBA" id="ARBA00022475"/>
    </source>
</evidence>
<feature type="transmembrane region" description="Helical" evidence="7">
    <location>
        <begin position="161"/>
        <end position="184"/>
    </location>
</feature>
<evidence type="ECO:0000256" key="4">
    <source>
        <dbReference type="ARBA" id="ARBA00022692"/>
    </source>
</evidence>
<gene>
    <name evidence="9" type="ORF">FOB48_02685</name>
</gene>